<comment type="caution">
    <text evidence="5">The sequence shown here is derived from an EMBL/GenBank/DDBJ whole genome shotgun (WGS) entry which is preliminary data.</text>
</comment>
<keyword evidence="3" id="KW-0411">Iron-sulfur</keyword>
<keyword evidence="1" id="KW-0479">Metal-binding</keyword>
<dbReference type="PROSITE" id="PS00198">
    <property type="entry name" value="4FE4S_FER_1"/>
    <property type="match status" value="1"/>
</dbReference>
<keyword evidence="2" id="KW-0408">Iron</keyword>
<dbReference type="Proteomes" id="UP000179242">
    <property type="component" value="Unassembled WGS sequence"/>
</dbReference>
<gene>
    <name evidence="5" type="ORF">A2438_02770</name>
</gene>
<dbReference type="GO" id="GO:0051536">
    <property type="term" value="F:iron-sulfur cluster binding"/>
    <property type="evidence" value="ECO:0007669"/>
    <property type="project" value="UniProtKB-KW"/>
</dbReference>
<dbReference type="EMBL" id="MEUJ01000004">
    <property type="protein sequence ID" value="OGC40191.1"/>
    <property type="molecule type" value="Genomic_DNA"/>
</dbReference>
<evidence type="ECO:0000256" key="2">
    <source>
        <dbReference type="ARBA" id="ARBA00023004"/>
    </source>
</evidence>
<accession>A0A1F4U5L1</accession>
<dbReference type="AlphaFoldDB" id="A0A1F4U5L1"/>
<dbReference type="Pfam" id="PF17179">
    <property type="entry name" value="Fer4_22"/>
    <property type="match status" value="1"/>
</dbReference>
<sequence>MLYNLSQYVVLKKEDFNGFISDLVKEQKVVAPVAKGCGQFSFEEVKSGSEISIDYIPTILPPKKYFMPRDENIATYDLSNGEDMEPVVEYEKMLLFGVHTCDLAGIQCLNMVFSERPRDLNYLIRKNQITIIGYECNFYCDRFASCRLVHNHSPNGGYDLFFTDVGDRFMIHVNTNTGEELVAKSNLLRKAGEKDFEDLQRVREAKNREFAKNEIPIEHEKIPELFDRAYNSKVWEDLDKRCVACGNCTNVCPSCYCFNMIDEPNLDLKTGRRYRQWDSCQNESFAKVAGGESFRKERGARQRHRYYRKFKYPIAKFSRFFCTGCGRCSRTCMACINLKETLNSLIKEQGMENPEAGKV</sequence>
<reference evidence="5 6" key="1">
    <citation type="journal article" date="2016" name="Nat. Commun.">
        <title>Thousands of microbial genomes shed light on interconnected biogeochemical processes in an aquifer system.</title>
        <authorList>
            <person name="Anantharaman K."/>
            <person name="Brown C.T."/>
            <person name="Hug L.A."/>
            <person name="Sharon I."/>
            <person name="Castelle C.J."/>
            <person name="Probst A.J."/>
            <person name="Thomas B.C."/>
            <person name="Singh A."/>
            <person name="Wilkins M.J."/>
            <person name="Karaoz U."/>
            <person name="Brodie E.L."/>
            <person name="Williams K.H."/>
            <person name="Hubbard S.S."/>
            <person name="Banfield J.F."/>
        </authorList>
    </citation>
    <scope>NUCLEOTIDE SEQUENCE [LARGE SCALE GENOMIC DNA]</scope>
</reference>
<evidence type="ECO:0000313" key="5">
    <source>
        <dbReference type="EMBL" id="OGC40191.1"/>
    </source>
</evidence>
<evidence type="ECO:0000259" key="4">
    <source>
        <dbReference type="PROSITE" id="PS51379"/>
    </source>
</evidence>
<feature type="domain" description="4Fe-4S ferredoxin-type" evidence="4">
    <location>
        <begin position="232"/>
        <end position="263"/>
    </location>
</feature>
<dbReference type="PROSITE" id="PS51379">
    <property type="entry name" value="4FE4S_FER_2"/>
    <property type="match status" value="2"/>
</dbReference>
<dbReference type="PANTHER" id="PTHR40447:SF1">
    <property type="entry name" value="ANAEROBIC SULFITE REDUCTASE SUBUNIT A"/>
    <property type="match status" value="1"/>
</dbReference>
<proteinExistence type="predicted"/>
<dbReference type="PANTHER" id="PTHR40447">
    <property type="entry name" value="ANAEROBIC SULFITE REDUCTASE SUBUNIT A"/>
    <property type="match status" value="1"/>
</dbReference>
<dbReference type="InterPro" id="IPR017900">
    <property type="entry name" value="4Fe4S_Fe_S_CS"/>
</dbReference>
<dbReference type="SUPFAM" id="SSF54862">
    <property type="entry name" value="4Fe-4S ferredoxins"/>
    <property type="match status" value="1"/>
</dbReference>
<protein>
    <submittedName>
        <fullName evidence="5">Ni/Fe hydrogenase subunit beta</fullName>
    </submittedName>
</protein>
<feature type="domain" description="4Fe-4S ferredoxin-type" evidence="4">
    <location>
        <begin position="311"/>
        <end position="341"/>
    </location>
</feature>
<evidence type="ECO:0000256" key="3">
    <source>
        <dbReference type="ARBA" id="ARBA00023014"/>
    </source>
</evidence>
<organism evidence="5 6">
    <name type="scientific">candidate division WOR-1 bacterium RIFOXYC2_FULL_46_14</name>
    <dbReference type="NCBI Taxonomy" id="1802587"/>
    <lineage>
        <taxon>Bacteria</taxon>
        <taxon>Bacillati</taxon>
        <taxon>Saganbacteria</taxon>
    </lineage>
</organism>
<dbReference type="GO" id="GO:0046872">
    <property type="term" value="F:metal ion binding"/>
    <property type="evidence" value="ECO:0007669"/>
    <property type="project" value="UniProtKB-KW"/>
</dbReference>
<evidence type="ECO:0000256" key="1">
    <source>
        <dbReference type="ARBA" id="ARBA00022723"/>
    </source>
</evidence>
<evidence type="ECO:0000313" key="6">
    <source>
        <dbReference type="Proteomes" id="UP000179242"/>
    </source>
</evidence>
<name>A0A1F4U5L1_UNCSA</name>
<dbReference type="InterPro" id="IPR017896">
    <property type="entry name" value="4Fe4S_Fe-S-bd"/>
</dbReference>